<proteinExistence type="predicted"/>
<dbReference type="EMBL" id="HG674852">
    <property type="protein sequence ID" value="CDJ40018.1"/>
    <property type="molecule type" value="Genomic_DNA"/>
</dbReference>
<organism evidence="1 2">
    <name type="scientific">Eimeria tenella</name>
    <name type="common">Coccidian parasite</name>
    <dbReference type="NCBI Taxonomy" id="5802"/>
    <lineage>
        <taxon>Eukaryota</taxon>
        <taxon>Sar</taxon>
        <taxon>Alveolata</taxon>
        <taxon>Apicomplexa</taxon>
        <taxon>Conoidasida</taxon>
        <taxon>Coccidia</taxon>
        <taxon>Eucoccidiorida</taxon>
        <taxon>Eimeriorina</taxon>
        <taxon>Eimeriidae</taxon>
        <taxon>Eimeria</taxon>
    </lineage>
</organism>
<gene>
    <name evidence="1" type="ORF">ETH_00036645</name>
</gene>
<reference evidence="1" key="2">
    <citation type="submission" date="2013-10" db="EMBL/GenBank/DDBJ databases">
        <authorList>
            <person name="Aslett M."/>
        </authorList>
    </citation>
    <scope>NUCLEOTIDE SEQUENCE [LARGE SCALE GENOMIC DNA]</scope>
    <source>
        <strain evidence="1">Houghton</strain>
    </source>
</reference>
<name>U6KSX3_EIMTE</name>
<evidence type="ECO:0000313" key="1">
    <source>
        <dbReference type="EMBL" id="CDJ40018.1"/>
    </source>
</evidence>
<dbReference type="RefSeq" id="XP_013230771.1">
    <property type="nucleotide sequence ID" value="XM_013375317.1"/>
</dbReference>
<evidence type="ECO:0000313" key="2">
    <source>
        <dbReference type="Proteomes" id="UP000030747"/>
    </source>
</evidence>
<dbReference type="AlphaFoldDB" id="U6KSX3"/>
<dbReference type="VEuPathDB" id="ToxoDB:ETH_00036645"/>
<protein>
    <submittedName>
        <fullName evidence="1">Uncharacterized protein</fullName>
    </submittedName>
</protein>
<sequence length="85" mass="9186">MPAVATPRVFQSLLESGKQLGIPLRQGIALTNGLFYGHGKEHIENLTNWSKGLPANEVVCESNARSEDPSAKSVLSVVCPLDLKR</sequence>
<dbReference type="Proteomes" id="UP000030747">
    <property type="component" value="Unassembled WGS sequence"/>
</dbReference>
<accession>U6KSX3</accession>
<keyword evidence="2" id="KW-1185">Reference proteome</keyword>
<dbReference type="GeneID" id="25256370"/>
<dbReference type="OrthoDB" id="416752at2759"/>
<reference evidence="1" key="1">
    <citation type="submission" date="2013-10" db="EMBL/GenBank/DDBJ databases">
        <title>Genomic analysis of the causative agents of coccidiosis in chickens.</title>
        <authorList>
            <person name="Reid A.J."/>
            <person name="Blake D."/>
            <person name="Billington K."/>
            <person name="Browne H."/>
            <person name="Dunn M."/>
            <person name="Hung S."/>
            <person name="Kawahara F."/>
            <person name="Miranda-Saavedra D."/>
            <person name="Mourier T."/>
            <person name="Nagra H."/>
            <person name="Otto T.D."/>
            <person name="Rawlings N."/>
            <person name="Sanchez A."/>
            <person name="Sanders M."/>
            <person name="Subramaniam C."/>
            <person name="Tay Y."/>
            <person name="Dear P."/>
            <person name="Doerig C."/>
            <person name="Gruber A."/>
            <person name="Parkinson J."/>
            <person name="Shirley M."/>
            <person name="Wan K.L."/>
            <person name="Berriman M."/>
            <person name="Tomley F."/>
            <person name="Pain A."/>
        </authorList>
    </citation>
    <scope>NUCLEOTIDE SEQUENCE [LARGE SCALE GENOMIC DNA]</scope>
    <source>
        <strain evidence="1">Houghton</strain>
    </source>
</reference>
<dbReference type="VEuPathDB" id="ToxoDB:ETH2_0933200"/>